<evidence type="ECO:0000256" key="10">
    <source>
        <dbReference type="ARBA" id="ARBA00022741"/>
    </source>
</evidence>
<dbReference type="GO" id="GO:0005634">
    <property type="term" value="C:nucleus"/>
    <property type="evidence" value="ECO:0007669"/>
    <property type="project" value="UniProtKB-SubCell"/>
</dbReference>
<evidence type="ECO:0000256" key="2">
    <source>
        <dbReference type="ARBA" id="ARBA00004489"/>
    </source>
</evidence>
<dbReference type="InterPro" id="IPR047187">
    <property type="entry name" value="SF1_C_Upf1"/>
</dbReference>
<evidence type="ECO:0000256" key="22">
    <source>
        <dbReference type="ARBA" id="ARBA00023242"/>
    </source>
</evidence>
<keyword evidence="22" id="KW-0539">Nucleus</keyword>
<dbReference type="Gene3D" id="3.40.50.300">
    <property type="entry name" value="P-loop containing nucleotide triphosphate hydrolases"/>
    <property type="match status" value="2"/>
</dbReference>
<feature type="compositionally biased region" description="Pro residues" evidence="32">
    <location>
        <begin position="635"/>
        <end position="648"/>
    </location>
</feature>
<evidence type="ECO:0000256" key="15">
    <source>
        <dbReference type="ARBA" id="ARBA00022840"/>
    </source>
</evidence>
<dbReference type="InterPro" id="IPR041677">
    <property type="entry name" value="DNA2/NAM7_AAA_11"/>
</dbReference>
<feature type="domain" description="AN1-type" evidence="33">
    <location>
        <begin position="849"/>
        <end position="898"/>
    </location>
</feature>
<evidence type="ECO:0000259" key="34">
    <source>
        <dbReference type="PROSITE" id="PS51061"/>
    </source>
</evidence>
<feature type="region of interest" description="Disordered" evidence="32">
    <location>
        <begin position="904"/>
        <end position="951"/>
    </location>
</feature>
<dbReference type="InterPro" id="IPR014001">
    <property type="entry name" value="Helicase_ATP-bd"/>
</dbReference>
<comment type="similarity">
    <text evidence="4">Belongs to the DNA2/NAM7 helicase family.</text>
</comment>
<evidence type="ECO:0000256" key="21">
    <source>
        <dbReference type="ARBA" id="ARBA00023163"/>
    </source>
</evidence>
<dbReference type="GO" id="GO:1990904">
    <property type="term" value="C:ribonucleoprotein complex"/>
    <property type="evidence" value="ECO:0007669"/>
    <property type="project" value="UniProtKB-KW"/>
</dbReference>
<keyword evidence="15" id="KW-0067">ATP-binding</keyword>
<dbReference type="CDD" id="cd18044">
    <property type="entry name" value="DEXXQc_SMUBP2"/>
    <property type="match status" value="1"/>
</dbReference>
<evidence type="ECO:0000256" key="5">
    <source>
        <dbReference type="ARBA" id="ARBA00012551"/>
    </source>
</evidence>
<dbReference type="InterPro" id="IPR035896">
    <property type="entry name" value="AN1-like_Znf"/>
</dbReference>
<reference evidence="35 36" key="1">
    <citation type="submission" date="2019-09" db="EMBL/GenBank/DDBJ databases">
        <title>Bird 10,000 Genomes (B10K) Project - Family phase.</title>
        <authorList>
            <person name="Zhang G."/>
        </authorList>
    </citation>
    <scope>NUCLEOTIDE SEQUENCE [LARGE SCALE GENOMIC DNA]</scope>
    <source>
        <strain evidence="35">B10K-DU-028-75</strain>
        <tissue evidence="35">Mixed tissue sample</tissue>
    </source>
</reference>
<dbReference type="Pfam" id="PF13086">
    <property type="entry name" value="AAA_11"/>
    <property type="match status" value="1"/>
</dbReference>
<dbReference type="AlphaFoldDB" id="A0A7K6A8G4"/>
<evidence type="ECO:0000256" key="30">
    <source>
        <dbReference type="ARBA" id="ARBA00082678"/>
    </source>
</evidence>
<dbReference type="InterPro" id="IPR041679">
    <property type="entry name" value="DNA2/NAM7-like_C"/>
</dbReference>
<evidence type="ECO:0000256" key="20">
    <source>
        <dbReference type="ARBA" id="ARBA00023159"/>
    </source>
</evidence>
<evidence type="ECO:0000256" key="14">
    <source>
        <dbReference type="ARBA" id="ARBA00022833"/>
    </source>
</evidence>
<keyword evidence="23" id="KW-0966">Cell projection</keyword>
<evidence type="ECO:0000256" key="4">
    <source>
        <dbReference type="ARBA" id="ARBA00007913"/>
    </source>
</evidence>
<feature type="compositionally biased region" description="Basic residues" evidence="32">
    <location>
        <begin position="942"/>
        <end position="951"/>
    </location>
</feature>
<dbReference type="SUPFAM" id="SSF118310">
    <property type="entry name" value="AN1-like Zinc finger"/>
    <property type="match status" value="1"/>
</dbReference>
<keyword evidence="14" id="KW-0862">Zinc</keyword>
<dbReference type="OrthoDB" id="6513042at2759"/>
<keyword evidence="20" id="KW-0010">Activator</keyword>
<dbReference type="InterPro" id="IPR027417">
    <property type="entry name" value="P-loop_NTPase"/>
</dbReference>
<dbReference type="InterPro" id="IPR003593">
    <property type="entry name" value="AAA+_ATPase"/>
</dbReference>
<dbReference type="FunFam" id="4.10.1110.10:FF:000002">
    <property type="entry name" value="Immunoglobulin mu DNA-binding protein 2"/>
    <property type="match status" value="1"/>
</dbReference>
<evidence type="ECO:0000256" key="31">
    <source>
        <dbReference type="PROSITE-ProRule" id="PRU00449"/>
    </source>
</evidence>
<keyword evidence="10" id="KW-0547">Nucleotide-binding</keyword>
<gene>
    <name evidence="35" type="primary">Ighmbp2</name>
    <name evidence="35" type="ORF">ONYCOR_R02250</name>
</gene>
<dbReference type="GO" id="GO:0000049">
    <property type="term" value="F:tRNA binding"/>
    <property type="evidence" value="ECO:0007669"/>
    <property type="project" value="UniProtKB-KW"/>
</dbReference>
<feature type="non-terminal residue" evidence="35">
    <location>
        <position position="951"/>
    </location>
</feature>
<keyword evidence="16" id="KW-0694">RNA-binding</keyword>
<evidence type="ECO:0000256" key="11">
    <source>
        <dbReference type="ARBA" id="ARBA00022771"/>
    </source>
</evidence>
<keyword evidence="36" id="KW-1185">Reference proteome</keyword>
<keyword evidence="19" id="KW-0238">DNA-binding</keyword>
<dbReference type="Proteomes" id="UP000550309">
    <property type="component" value="Unassembled WGS sequence"/>
</dbReference>
<comment type="subcellular location">
    <subcellularLocation>
        <location evidence="2">Cell projection</location>
        <location evidence="2">Axon</location>
    </subcellularLocation>
    <subcellularLocation>
        <location evidence="3">Cytoplasm</location>
    </subcellularLocation>
    <subcellularLocation>
        <location evidence="1">Nucleus</location>
    </subcellularLocation>
</comment>
<evidence type="ECO:0000256" key="23">
    <source>
        <dbReference type="ARBA" id="ARBA00023273"/>
    </source>
</evidence>
<dbReference type="EMBL" id="VZRK01000466">
    <property type="protein sequence ID" value="NWU86248.1"/>
    <property type="molecule type" value="Genomic_DNA"/>
</dbReference>
<evidence type="ECO:0000256" key="7">
    <source>
        <dbReference type="ARBA" id="ARBA00022490"/>
    </source>
</evidence>
<dbReference type="CDD" id="cd02641">
    <property type="entry name" value="R3H_Smubp-2_like"/>
    <property type="match status" value="1"/>
</dbReference>
<comment type="subunit">
    <text evidence="28">Homooligomer. Interacts with RUVBL1. Interacts with RUVBL2. Interacts with GTF3C1. Interacts with ABT1. Interacts with ribosomes.</text>
</comment>
<comment type="caution">
    <text evidence="35">The sequence shown here is derived from an EMBL/GenBank/DDBJ whole genome shotgun (WGS) entry which is preliminary data.</text>
</comment>
<keyword evidence="9" id="KW-0479">Metal-binding</keyword>
<evidence type="ECO:0000313" key="35">
    <source>
        <dbReference type="EMBL" id="NWU86248.1"/>
    </source>
</evidence>
<feature type="compositionally biased region" description="Basic and acidic residues" evidence="32">
    <location>
        <begin position="786"/>
        <end position="813"/>
    </location>
</feature>
<dbReference type="GO" id="GO:0030424">
    <property type="term" value="C:axon"/>
    <property type="evidence" value="ECO:0007669"/>
    <property type="project" value="UniProtKB-SubCell"/>
</dbReference>
<keyword evidence="18" id="KW-0805">Transcription regulation</keyword>
<dbReference type="PROSITE" id="PS51039">
    <property type="entry name" value="ZF_AN1"/>
    <property type="match status" value="1"/>
</dbReference>
<dbReference type="GO" id="GO:0003724">
    <property type="term" value="F:RNA helicase activity"/>
    <property type="evidence" value="ECO:0007669"/>
    <property type="project" value="UniProtKB-EC"/>
</dbReference>
<keyword evidence="21" id="KW-0804">Transcription</keyword>
<evidence type="ECO:0000256" key="8">
    <source>
        <dbReference type="ARBA" id="ARBA00022555"/>
    </source>
</evidence>
<dbReference type="PANTHER" id="PTHR43788">
    <property type="entry name" value="DNA2/NAM7 HELICASE FAMILY MEMBER"/>
    <property type="match status" value="1"/>
</dbReference>
<dbReference type="GO" id="GO:0043139">
    <property type="term" value="F:5'-3' DNA helicase activity"/>
    <property type="evidence" value="ECO:0007669"/>
    <property type="project" value="TreeGrafter"/>
</dbReference>
<dbReference type="GO" id="GO:0005524">
    <property type="term" value="F:ATP binding"/>
    <property type="evidence" value="ECO:0007669"/>
    <property type="project" value="UniProtKB-KW"/>
</dbReference>
<evidence type="ECO:0000256" key="3">
    <source>
        <dbReference type="ARBA" id="ARBA00004496"/>
    </source>
</evidence>
<dbReference type="GO" id="GO:0016787">
    <property type="term" value="F:hydrolase activity"/>
    <property type="evidence" value="ECO:0007669"/>
    <property type="project" value="UniProtKB-KW"/>
</dbReference>
<keyword evidence="8" id="KW-0820">tRNA-binding</keyword>
<feature type="compositionally biased region" description="Basic and acidic residues" evidence="32">
    <location>
        <begin position="914"/>
        <end position="936"/>
    </location>
</feature>
<keyword evidence="11 31" id="KW-0863">Zinc-finger</keyword>
<dbReference type="GO" id="GO:0005737">
    <property type="term" value="C:cytoplasm"/>
    <property type="evidence" value="ECO:0007669"/>
    <property type="project" value="UniProtKB-SubCell"/>
</dbReference>
<feature type="region of interest" description="Disordered" evidence="32">
    <location>
        <begin position="622"/>
        <end position="687"/>
    </location>
</feature>
<dbReference type="SUPFAM" id="SSF52540">
    <property type="entry name" value="P-loop containing nucleoside triphosphate hydrolases"/>
    <property type="match status" value="1"/>
</dbReference>
<dbReference type="EC" id="3.6.4.13" evidence="6"/>
<dbReference type="Gene3D" id="2.40.30.270">
    <property type="match status" value="1"/>
</dbReference>
<evidence type="ECO:0000256" key="19">
    <source>
        <dbReference type="ARBA" id="ARBA00023125"/>
    </source>
</evidence>
<evidence type="ECO:0000256" key="12">
    <source>
        <dbReference type="ARBA" id="ARBA00022801"/>
    </source>
</evidence>
<dbReference type="PROSITE" id="PS51061">
    <property type="entry name" value="R3H"/>
    <property type="match status" value="1"/>
</dbReference>
<keyword evidence="24" id="KW-0687">Ribonucleoprotein</keyword>
<feature type="compositionally biased region" description="Basic and acidic residues" evidence="32">
    <location>
        <begin position="677"/>
        <end position="687"/>
    </location>
</feature>
<organism evidence="35 36">
    <name type="scientific">Onychorhynchus coronatus</name>
    <name type="common">Royal flycatcher</name>
    <dbReference type="NCBI Taxonomy" id="360224"/>
    <lineage>
        <taxon>Eukaryota</taxon>
        <taxon>Metazoa</taxon>
        <taxon>Chordata</taxon>
        <taxon>Craniata</taxon>
        <taxon>Vertebrata</taxon>
        <taxon>Euteleostomi</taxon>
        <taxon>Archelosauria</taxon>
        <taxon>Archosauria</taxon>
        <taxon>Dinosauria</taxon>
        <taxon>Saurischia</taxon>
        <taxon>Theropoda</taxon>
        <taxon>Coelurosauria</taxon>
        <taxon>Aves</taxon>
        <taxon>Neognathae</taxon>
        <taxon>Neoaves</taxon>
        <taxon>Telluraves</taxon>
        <taxon>Australaves</taxon>
        <taxon>Passeriformes</taxon>
        <taxon>Tyrannidae</taxon>
        <taxon>Onychorhynchus</taxon>
    </lineage>
</organism>
<dbReference type="Pfam" id="PF01424">
    <property type="entry name" value="R3H"/>
    <property type="match status" value="1"/>
</dbReference>
<dbReference type="InterPro" id="IPR036867">
    <property type="entry name" value="R3H_dom_sf"/>
</dbReference>
<dbReference type="InterPro" id="IPR004483">
    <property type="entry name" value="SMUBP-2/Hcs1-like"/>
</dbReference>
<evidence type="ECO:0000256" key="29">
    <source>
        <dbReference type="ARBA" id="ARBA00074890"/>
    </source>
</evidence>
<dbReference type="SMART" id="SM00393">
    <property type="entry name" value="R3H"/>
    <property type="match status" value="1"/>
</dbReference>
<feature type="region of interest" description="Disordered" evidence="32">
    <location>
        <begin position="747"/>
        <end position="839"/>
    </location>
</feature>
<evidence type="ECO:0000256" key="9">
    <source>
        <dbReference type="ARBA" id="ARBA00022723"/>
    </source>
</evidence>
<feature type="domain" description="R3H" evidence="34">
    <location>
        <begin position="685"/>
        <end position="748"/>
    </location>
</feature>
<dbReference type="Gene3D" id="3.30.1370.50">
    <property type="entry name" value="R3H-like domain"/>
    <property type="match status" value="1"/>
</dbReference>
<evidence type="ECO:0000259" key="33">
    <source>
        <dbReference type="PROSITE" id="PS51039"/>
    </source>
</evidence>
<dbReference type="GO" id="GO:0003677">
    <property type="term" value="F:DNA binding"/>
    <property type="evidence" value="ECO:0007669"/>
    <property type="project" value="UniProtKB-KW"/>
</dbReference>
<dbReference type="CDD" id="cd18808">
    <property type="entry name" value="SF1_C_Upf1"/>
    <property type="match status" value="1"/>
</dbReference>
<keyword evidence="13" id="KW-0347">Helicase</keyword>
<keyword evidence="12" id="KW-0378">Hydrolase</keyword>
<evidence type="ECO:0000256" key="17">
    <source>
        <dbReference type="ARBA" id="ARBA00022990"/>
    </source>
</evidence>
<evidence type="ECO:0000256" key="13">
    <source>
        <dbReference type="ARBA" id="ARBA00022806"/>
    </source>
</evidence>
<dbReference type="Pfam" id="PF21138">
    <property type="entry name" value="SMUBP-2_HCS1_1B"/>
    <property type="match status" value="1"/>
</dbReference>
<evidence type="ECO:0000256" key="25">
    <source>
        <dbReference type="ARBA" id="ARBA00048432"/>
    </source>
</evidence>
<dbReference type="FunFam" id="3.30.1370.50:FF:000002">
    <property type="entry name" value="Immunoglobulin mu DNA-binding protein 2"/>
    <property type="match status" value="1"/>
</dbReference>
<evidence type="ECO:0000256" key="24">
    <source>
        <dbReference type="ARBA" id="ARBA00023274"/>
    </source>
</evidence>
<dbReference type="SMART" id="SM00487">
    <property type="entry name" value="DEXDc"/>
    <property type="match status" value="1"/>
</dbReference>
<feature type="non-terminal residue" evidence="35">
    <location>
        <position position="1"/>
    </location>
</feature>
<dbReference type="NCBIfam" id="TIGR00376">
    <property type="entry name" value="IGHMBP2 family helicase"/>
    <property type="match status" value="1"/>
</dbReference>
<keyword evidence="17" id="KW-0007">Acetylation</keyword>
<dbReference type="InterPro" id="IPR050534">
    <property type="entry name" value="Coronavir_polyprotein_1ab"/>
</dbReference>
<evidence type="ECO:0000313" key="36">
    <source>
        <dbReference type="Proteomes" id="UP000550309"/>
    </source>
</evidence>
<dbReference type="GO" id="GO:0008270">
    <property type="term" value="F:zinc ion binding"/>
    <property type="evidence" value="ECO:0007669"/>
    <property type="project" value="UniProtKB-KW"/>
</dbReference>
<dbReference type="SUPFAM" id="SSF82708">
    <property type="entry name" value="R3H domain"/>
    <property type="match status" value="1"/>
</dbReference>
<dbReference type="InterPro" id="IPR034072">
    <property type="entry name" value="R3H_Smubp-2"/>
</dbReference>
<dbReference type="InterPro" id="IPR000058">
    <property type="entry name" value="Znf_AN1"/>
</dbReference>
<dbReference type="EC" id="3.6.4.12" evidence="5"/>
<comment type="function">
    <text evidence="27">5' to 3' helicase that unwinds RNA and DNA duplexes in an ATP-dependent reaction. Specific to 5'-phosphorylated single-stranded guanine-rich sequences. May play a role in RNA metabolism, ribosome biogenesis or initiation of translation. May play a role in regulation of transcription. Interacts with tRNA-Tyr.</text>
</comment>
<evidence type="ECO:0000256" key="28">
    <source>
        <dbReference type="ARBA" id="ARBA00065318"/>
    </source>
</evidence>
<dbReference type="Pfam" id="PF13087">
    <property type="entry name" value="AAA_12"/>
    <property type="match status" value="1"/>
</dbReference>
<evidence type="ECO:0000256" key="18">
    <source>
        <dbReference type="ARBA" id="ARBA00023015"/>
    </source>
</evidence>
<dbReference type="SMART" id="SM00154">
    <property type="entry name" value="ZnF_AN1"/>
    <property type="match status" value="1"/>
</dbReference>
<proteinExistence type="inferred from homology"/>
<dbReference type="SMART" id="SM00382">
    <property type="entry name" value="AAA"/>
    <property type="match status" value="1"/>
</dbReference>
<evidence type="ECO:0000256" key="6">
    <source>
        <dbReference type="ARBA" id="ARBA00012552"/>
    </source>
</evidence>
<feature type="compositionally biased region" description="Low complexity" evidence="32">
    <location>
        <begin position="656"/>
        <end position="668"/>
    </location>
</feature>
<dbReference type="FunFam" id="3.40.50.300:FF:001171">
    <property type="entry name" value="DNA-binding protein SMUBP-2"/>
    <property type="match status" value="1"/>
</dbReference>
<evidence type="ECO:0000256" key="27">
    <source>
        <dbReference type="ARBA" id="ARBA00060343"/>
    </source>
</evidence>
<feature type="compositionally biased region" description="Pro residues" evidence="32">
    <location>
        <begin position="751"/>
        <end position="766"/>
    </location>
</feature>
<name>A0A7K6A8G4_ONYCO</name>
<evidence type="ECO:0000256" key="16">
    <source>
        <dbReference type="ARBA" id="ARBA00022884"/>
    </source>
</evidence>
<keyword evidence="7" id="KW-0963">Cytoplasm</keyword>
<dbReference type="PANTHER" id="PTHR43788:SF8">
    <property type="entry name" value="DNA-BINDING PROTEIN SMUBP-2"/>
    <property type="match status" value="1"/>
</dbReference>
<sequence>RAWQESVSLKELQRRGVCLLKLQVTSQRTGLYGRLLVTFQPRKWDSDSELPSNSFGPGDIVGLYDSAGQGDPVATGVVTRVTSKAVTVALEESRDGERGLDHERSFRLLKLANDVTYNRLKRALTALKQYHGGPASDLIDVLFFASAPRASSDTKPLKFFNTSLDESQREAVSFSLAQRELAIIHGPPGTGKTTTLVEIILQAVQQGLKVLCCAPSNVAVDNLVERLAGSKARILRLGHPARLLEPIQQHSLDAVLARGDNAQIVADIRKDIDQAWAKTKRAQDKGERGHFLGEIKTLRKELKEREEAAMASALTHASVVLATNTGASSDGPLKLLPENHFDLVVIDECAQALEASCWIPLLKAPKCVLAGDHKQLPPTIVSPRAAARGLSLSLMERLARHYGARAVRMLTVQYRMHRHIMEWASAELYGGRLSAHPSVAQHLLRDLPGVSSTEETTTPLVLIDTAGCGLFELEEEDEQSKGNPGEVQLAGLHVQALVDAGVKAKDIAVVAPYNLQVDMLREHLCHSHPELEIKSVDGFQGREKEAVILSFVRSNRKGEVGFLAEERRINVAVTRARRHVAVVCDSHTVGSQPFLRRLLEHFSQHGHVRSAFEYLDDLVPQNYSGKGQGGRQQGPKPPAASGPKPQPAPGGKKKSGAAARAGSQKQGAHSSQSTSRAGREDSETKDGGDRFKAMLVAFLASSEVQLDFPPSLNSHDRMLVHLLAEEYGLQHLSSGEGRDRYISVRKRDPVEPPLPPEPPQPLPQPQHPGGNTPVPAEPLGSSEGSGKVDLKSLHLERAQREKARREEAARKVQEPGTSSRKKDKNEAKGKPAVGSGTGEDFDALISAAMEADRTCAFPRCKASVTTLGQLCHHCRRCYCLSHHIPEVHGCGDKAKAQARQRISREGVLYPGSGPKDKSLDSAKRAHLQRRLDKKLSELTSQRKGRKKDKEK</sequence>
<comment type="catalytic activity">
    <reaction evidence="25">
        <text>ATP + H2O = ADP + phosphate + H(+)</text>
        <dbReference type="Rhea" id="RHEA:13065"/>
        <dbReference type="ChEBI" id="CHEBI:15377"/>
        <dbReference type="ChEBI" id="CHEBI:15378"/>
        <dbReference type="ChEBI" id="CHEBI:30616"/>
        <dbReference type="ChEBI" id="CHEBI:43474"/>
        <dbReference type="ChEBI" id="CHEBI:456216"/>
        <dbReference type="EC" id="3.6.4.12"/>
    </reaction>
    <physiologicalReaction direction="left-to-right" evidence="25">
        <dbReference type="Rhea" id="RHEA:13066"/>
    </physiologicalReaction>
</comment>
<dbReference type="InterPro" id="IPR001374">
    <property type="entry name" value="R3H_dom"/>
</dbReference>
<evidence type="ECO:0000256" key="26">
    <source>
        <dbReference type="ARBA" id="ARBA00049390"/>
    </source>
</evidence>
<comment type="catalytic activity">
    <reaction evidence="26">
        <text>ATP + H2O = ADP + phosphate + H(+)</text>
        <dbReference type="Rhea" id="RHEA:13065"/>
        <dbReference type="ChEBI" id="CHEBI:15377"/>
        <dbReference type="ChEBI" id="CHEBI:15378"/>
        <dbReference type="ChEBI" id="CHEBI:30616"/>
        <dbReference type="ChEBI" id="CHEBI:43474"/>
        <dbReference type="ChEBI" id="CHEBI:456216"/>
        <dbReference type="EC" id="3.6.4.13"/>
    </reaction>
    <physiologicalReaction direction="left-to-right" evidence="26">
        <dbReference type="Rhea" id="RHEA:13066"/>
    </physiologicalReaction>
</comment>
<evidence type="ECO:0000256" key="1">
    <source>
        <dbReference type="ARBA" id="ARBA00004123"/>
    </source>
</evidence>
<dbReference type="FunFam" id="3.40.50.300:FF:001146">
    <property type="entry name" value="DNA-binding protein SMUBP-2 isoform X1"/>
    <property type="match status" value="1"/>
</dbReference>
<dbReference type="FunFam" id="2.40.30.270:FF:000001">
    <property type="entry name" value="Immunoglobulin mu DNA-binding protein 2"/>
    <property type="match status" value="1"/>
</dbReference>
<accession>A0A7K6A8G4</accession>
<protein>
    <recommendedName>
        <fullName evidence="29">DNA-binding protein SMUBP-2</fullName>
        <ecNumber evidence="5">3.6.4.12</ecNumber>
        <ecNumber evidence="6">3.6.4.13</ecNumber>
    </recommendedName>
    <alternativeName>
        <fullName evidence="30">ATP-dependent helicase IGHMBP2</fullName>
    </alternativeName>
</protein>
<dbReference type="Gene3D" id="4.10.1110.10">
    <property type="entry name" value="AN1-like Zinc finger"/>
    <property type="match status" value="1"/>
</dbReference>
<dbReference type="InterPro" id="IPR048761">
    <property type="entry name" value="SMUBP-2_HCS1_1B"/>
</dbReference>
<evidence type="ECO:0000256" key="32">
    <source>
        <dbReference type="SAM" id="MobiDB-lite"/>
    </source>
</evidence>